<sequence>MANGKIHSDYDVKDFILLSSQTYERMGIRYGQSETLKHHVTLKKDVMELNHFIFTYNKMSKHEQLDIESIKIPTNEVVAIIGNNGSGKSTFAQCLSGLLKRFKGQVLCDNEKYHRKQLLRQSYMVFQDVNTQLFTECLDQELRLQNIQVSETQSDALLNHIHLLDKKFEHPLALSGVEKQRMAIATALLSGKEMIVFDEPTSGLDLYHMQEIAKLISDLHAKGKKIFIITHDKSLILELCTYVLHFSEGRIVNHYALDNQGLEHLNPYFNI</sequence>
<reference evidence="6 7" key="1">
    <citation type="submission" date="2018-06" db="EMBL/GenBank/DDBJ databases">
        <authorList>
            <consortium name="Pathogen Informatics"/>
            <person name="Doyle S."/>
        </authorList>
    </citation>
    <scope>NUCLEOTIDE SEQUENCE [LARGE SCALE GENOMIC DNA]</scope>
    <source>
        <strain evidence="6 7">NCTC11807</strain>
    </source>
</reference>
<dbReference type="RefSeq" id="WP_232619728.1">
    <property type="nucleotide sequence ID" value="NZ_CP066042.1"/>
</dbReference>
<dbReference type="Gene3D" id="3.40.50.300">
    <property type="entry name" value="P-loop containing nucleotide triphosphate hydrolases"/>
    <property type="match status" value="1"/>
</dbReference>
<dbReference type="GO" id="GO:0005524">
    <property type="term" value="F:ATP binding"/>
    <property type="evidence" value="ECO:0007669"/>
    <property type="project" value="UniProtKB-KW"/>
</dbReference>
<evidence type="ECO:0000259" key="5">
    <source>
        <dbReference type="PROSITE" id="PS50893"/>
    </source>
</evidence>
<dbReference type="PROSITE" id="PS50893">
    <property type="entry name" value="ABC_TRANSPORTER_2"/>
    <property type="match status" value="1"/>
</dbReference>
<dbReference type="SMART" id="SM00382">
    <property type="entry name" value="AAA"/>
    <property type="match status" value="1"/>
</dbReference>
<dbReference type="InterPro" id="IPR003593">
    <property type="entry name" value="AAA+_ATPase"/>
</dbReference>
<dbReference type="GO" id="GO:0043190">
    <property type="term" value="C:ATP-binding cassette (ABC) transporter complex"/>
    <property type="evidence" value="ECO:0007669"/>
    <property type="project" value="TreeGrafter"/>
</dbReference>
<keyword evidence="2" id="KW-0813">Transport</keyword>
<evidence type="ECO:0000256" key="4">
    <source>
        <dbReference type="ARBA" id="ARBA00022840"/>
    </source>
</evidence>
<protein>
    <submittedName>
        <fullName evidence="6">Duplicated ATPase component of energizing module of ECF transporter</fullName>
    </submittedName>
</protein>
<dbReference type="Pfam" id="PF00005">
    <property type="entry name" value="ABC_tran"/>
    <property type="match status" value="1"/>
</dbReference>
<dbReference type="GO" id="GO:0016887">
    <property type="term" value="F:ATP hydrolysis activity"/>
    <property type="evidence" value="ECO:0007669"/>
    <property type="project" value="InterPro"/>
</dbReference>
<gene>
    <name evidence="6" type="primary">artM_1</name>
    <name evidence="6" type="ORF">NCTC11807_00104</name>
</gene>
<evidence type="ECO:0000256" key="1">
    <source>
        <dbReference type="ARBA" id="ARBA00005417"/>
    </source>
</evidence>
<evidence type="ECO:0000256" key="2">
    <source>
        <dbReference type="ARBA" id="ARBA00022448"/>
    </source>
</evidence>
<keyword evidence="4" id="KW-0067">ATP-binding</keyword>
<organism evidence="6 7">
    <name type="scientific">Staphylococcus saccharolyticus</name>
    <dbReference type="NCBI Taxonomy" id="33028"/>
    <lineage>
        <taxon>Bacteria</taxon>
        <taxon>Bacillati</taxon>
        <taxon>Bacillota</taxon>
        <taxon>Bacilli</taxon>
        <taxon>Bacillales</taxon>
        <taxon>Staphylococcaceae</taxon>
        <taxon>Staphylococcus</taxon>
    </lineage>
</organism>
<dbReference type="InterPro" id="IPR003439">
    <property type="entry name" value="ABC_transporter-like_ATP-bd"/>
</dbReference>
<name>A0A380GZY8_9STAP</name>
<evidence type="ECO:0000313" key="6">
    <source>
        <dbReference type="EMBL" id="SUM67043.1"/>
    </source>
</evidence>
<keyword evidence="3" id="KW-0547">Nucleotide-binding</keyword>
<proteinExistence type="inferred from homology"/>
<comment type="similarity">
    <text evidence="1">Belongs to the ABC transporter superfamily.</text>
</comment>
<keyword evidence="7" id="KW-1185">Reference proteome</keyword>
<dbReference type="GeneID" id="93796173"/>
<dbReference type="AlphaFoldDB" id="A0A380GZY8"/>
<dbReference type="GO" id="GO:0042626">
    <property type="term" value="F:ATPase-coupled transmembrane transporter activity"/>
    <property type="evidence" value="ECO:0007669"/>
    <property type="project" value="TreeGrafter"/>
</dbReference>
<dbReference type="InterPro" id="IPR050095">
    <property type="entry name" value="ECF_ABC_transporter_ATP-bd"/>
</dbReference>
<accession>A0A380GZY8</accession>
<dbReference type="SUPFAM" id="SSF52540">
    <property type="entry name" value="P-loop containing nucleoside triphosphate hydrolases"/>
    <property type="match status" value="1"/>
</dbReference>
<dbReference type="Proteomes" id="UP000255425">
    <property type="component" value="Unassembled WGS sequence"/>
</dbReference>
<dbReference type="InterPro" id="IPR027417">
    <property type="entry name" value="P-loop_NTPase"/>
</dbReference>
<evidence type="ECO:0000256" key="3">
    <source>
        <dbReference type="ARBA" id="ARBA00022741"/>
    </source>
</evidence>
<evidence type="ECO:0000313" key="7">
    <source>
        <dbReference type="Proteomes" id="UP000255425"/>
    </source>
</evidence>
<dbReference type="EMBL" id="UHDZ01000001">
    <property type="protein sequence ID" value="SUM67043.1"/>
    <property type="molecule type" value="Genomic_DNA"/>
</dbReference>
<feature type="domain" description="ABC transporter" evidence="5">
    <location>
        <begin position="47"/>
        <end position="271"/>
    </location>
</feature>
<dbReference type="PANTHER" id="PTHR43553">
    <property type="entry name" value="HEAVY METAL TRANSPORTER"/>
    <property type="match status" value="1"/>
</dbReference>